<dbReference type="Proteomes" id="UP001226434">
    <property type="component" value="Unassembled WGS sequence"/>
</dbReference>
<dbReference type="SUPFAM" id="SSF54637">
    <property type="entry name" value="Thioesterase/thiol ester dehydrase-isomerase"/>
    <property type="match status" value="1"/>
</dbReference>
<dbReference type="Pfam" id="PF22817">
    <property type="entry name" value="ApeP-like"/>
    <property type="match status" value="1"/>
</dbReference>
<dbReference type="InterPro" id="IPR016776">
    <property type="entry name" value="ApeP-like_dehydratase"/>
</dbReference>
<evidence type="ECO:0000313" key="1">
    <source>
        <dbReference type="EMBL" id="MDI3320102.1"/>
    </source>
</evidence>
<protein>
    <submittedName>
        <fullName evidence="1">3-hydroxyacyl-ACP dehydratase</fullName>
    </submittedName>
</protein>
<name>A0ABT6RE42_9BACT</name>
<gene>
    <name evidence="1" type="ORF">QJ048_09985</name>
</gene>
<dbReference type="RefSeq" id="WP_282334201.1">
    <property type="nucleotide sequence ID" value="NZ_JASBRG010000006.1"/>
</dbReference>
<dbReference type="InterPro" id="IPR029069">
    <property type="entry name" value="HotDog_dom_sf"/>
</dbReference>
<proteinExistence type="predicted"/>
<organism evidence="1 2">
    <name type="scientific">Pinibacter soli</name>
    <dbReference type="NCBI Taxonomy" id="3044211"/>
    <lineage>
        <taxon>Bacteria</taxon>
        <taxon>Pseudomonadati</taxon>
        <taxon>Bacteroidota</taxon>
        <taxon>Chitinophagia</taxon>
        <taxon>Chitinophagales</taxon>
        <taxon>Chitinophagaceae</taxon>
        <taxon>Pinibacter</taxon>
    </lineage>
</organism>
<accession>A0ABT6RE42</accession>
<reference evidence="1 2" key="1">
    <citation type="submission" date="2023-05" db="EMBL/GenBank/DDBJ databases">
        <title>Genome sequence of Pinibacter sp. MAH-24.</title>
        <authorList>
            <person name="Huq M.A."/>
        </authorList>
    </citation>
    <scope>NUCLEOTIDE SEQUENCE [LARGE SCALE GENOMIC DNA]</scope>
    <source>
        <strain evidence="1 2">MAH-24</strain>
    </source>
</reference>
<comment type="caution">
    <text evidence="1">The sequence shown here is derived from an EMBL/GenBank/DDBJ whole genome shotgun (WGS) entry which is preliminary data.</text>
</comment>
<sequence>MTVTFPVENIQPLIPQAPPFVMIDAIVKSEATATRSTLKIKADNIFVENGLFREPGLLENIAQTAAAGVGFEAQKENRPAPIGYIGAVKNFEVFSLPKVGTTVETEIFVSNTIFDVTVITGKVWYDNVLLAQCEMKIFVQPDMPAKVL</sequence>
<keyword evidence="2" id="KW-1185">Reference proteome</keyword>
<dbReference type="Gene3D" id="3.10.129.10">
    <property type="entry name" value="Hotdog Thioesterase"/>
    <property type="match status" value="1"/>
</dbReference>
<evidence type="ECO:0000313" key="2">
    <source>
        <dbReference type="Proteomes" id="UP001226434"/>
    </source>
</evidence>
<dbReference type="EMBL" id="JASBRG010000006">
    <property type="protein sequence ID" value="MDI3320102.1"/>
    <property type="molecule type" value="Genomic_DNA"/>
</dbReference>